<proteinExistence type="predicted"/>
<comment type="caution">
    <text evidence="3">The sequence shown here is derived from an EMBL/GenBank/DDBJ whole genome shotgun (WGS) entry which is preliminary data.</text>
</comment>
<dbReference type="GO" id="GO:0000287">
    <property type="term" value="F:magnesium ion binding"/>
    <property type="evidence" value="ECO:0007669"/>
    <property type="project" value="InterPro"/>
</dbReference>
<keyword evidence="3" id="KW-0255">Endonuclease</keyword>
<gene>
    <name evidence="3" type="ORF">CHU92_10455</name>
</gene>
<dbReference type="InterPro" id="IPR009528">
    <property type="entry name" value="Restrct_endonuc_II_BsuBI_C"/>
</dbReference>
<protein>
    <submittedName>
        <fullName evidence="3">Restriction endonuclease</fullName>
    </submittedName>
</protein>
<feature type="domain" description="BsuBI/PstI restriction endonuclease" evidence="1">
    <location>
        <begin position="167"/>
        <end position="320"/>
    </location>
</feature>
<dbReference type="Proteomes" id="UP000216605">
    <property type="component" value="Unassembled WGS sequence"/>
</dbReference>
<dbReference type="InterPro" id="IPR041963">
    <property type="entry name" value="BsuBI/PstI_C_sf"/>
</dbReference>
<name>A0A255Z2S3_9FLAO</name>
<sequence>MKNYIPKSTKSKAVQKIINEALDILESVGIPMTKTERGLERMAVCFLAVAGVTKDWSKAKENANLKSRDIINLVNKNFEEKISSGSYDDIRRKDLKLLVLADIIVNSGVNKGSATNDPTRGYALHPDFKQLIVSYKTPSWTKNLKAFNKNKPSLAEILSRKRDLEKIPVKLPNGKPIELSLGEHNVLQKALIEEFLPRFGSDCAVLYIGDTSNKTLHIELEELKKLNFFELSHDELPDIIAYSKKNNWLYLIEAVHSSGPMSETRVLELKKMLKDCKAELIFVTGFLTRPDFRKWMLDVAWETEVWIADNPDHLVHFNGHKFLGAY</sequence>
<dbReference type="EMBL" id="NOXV01000278">
    <property type="protein sequence ID" value="OYQ35752.1"/>
    <property type="molecule type" value="Genomic_DNA"/>
</dbReference>
<accession>A0A255Z2S3</accession>
<dbReference type="GO" id="GO:0009307">
    <property type="term" value="P:DNA restriction-modification system"/>
    <property type="evidence" value="ECO:0007669"/>
    <property type="project" value="InterPro"/>
</dbReference>
<dbReference type="InterPro" id="IPR041962">
    <property type="entry name" value="BsuBI/PstI_N_sf"/>
</dbReference>
<dbReference type="Pfam" id="PF17728">
    <property type="entry name" value="BsuBI_PstI_RE_N"/>
    <property type="match status" value="1"/>
</dbReference>
<dbReference type="InterPro" id="IPR041454">
    <property type="entry name" value="BsuBI/PstI_N"/>
</dbReference>
<dbReference type="Gene3D" id="1.10.10.1820">
    <property type="entry name" value="BsuBI/PstI restriction endonuclease-like"/>
    <property type="match status" value="1"/>
</dbReference>
<reference evidence="3 4" key="1">
    <citation type="submission" date="2017-07" db="EMBL/GenBank/DDBJ databases">
        <title>Flavobacterium cyanobacteriorum sp. nov., isolated from cyanobacterial aggregates in a eutrophic lake.</title>
        <authorList>
            <person name="Cai H."/>
        </authorList>
    </citation>
    <scope>NUCLEOTIDE SEQUENCE [LARGE SCALE GENOMIC DNA]</scope>
    <source>
        <strain evidence="3 4">TH021</strain>
    </source>
</reference>
<dbReference type="RefSeq" id="WP_094415325.1">
    <property type="nucleotide sequence ID" value="NZ_NOXV01000278.1"/>
</dbReference>
<keyword evidence="3" id="KW-0378">Hydrolase</keyword>
<evidence type="ECO:0000313" key="3">
    <source>
        <dbReference type="EMBL" id="OYQ35752.1"/>
    </source>
</evidence>
<dbReference type="Gene3D" id="3.40.1350.80">
    <property type="match status" value="1"/>
</dbReference>
<evidence type="ECO:0000313" key="4">
    <source>
        <dbReference type="Proteomes" id="UP000216605"/>
    </source>
</evidence>
<feature type="domain" description="BsuBI/PstI restriction endonuclease HTH" evidence="2">
    <location>
        <begin position="16"/>
        <end position="155"/>
    </location>
</feature>
<keyword evidence="3" id="KW-0540">Nuclease</keyword>
<dbReference type="GO" id="GO:0003677">
    <property type="term" value="F:DNA binding"/>
    <property type="evidence" value="ECO:0007669"/>
    <property type="project" value="InterPro"/>
</dbReference>
<evidence type="ECO:0000259" key="2">
    <source>
        <dbReference type="Pfam" id="PF17728"/>
    </source>
</evidence>
<dbReference type="AlphaFoldDB" id="A0A255Z2S3"/>
<dbReference type="OrthoDB" id="9798907at2"/>
<keyword evidence="4" id="KW-1185">Reference proteome</keyword>
<evidence type="ECO:0000259" key="1">
    <source>
        <dbReference type="Pfam" id="PF06616"/>
    </source>
</evidence>
<dbReference type="Pfam" id="PF06616">
    <property type="entry name" value="BsuBI_PstI_RE"/>
    <property type="match status" value="1"/>
</dbReference>
<organism evidence="3 4">
    <name type="scientific">Flavobacterium cyanobacteriorum</name>
    <dbReference type="NCBI Taxonomy" id="2022802"/>
    <lineage>
        <taxon>Bacteria</taxon>
        <taxon>Pseudomonadati</taxon>
        <taxon>Bacteroidota</taxon>
        <taxon>Flavobacteriia</taxon>
        <taxon>Flavobacteriales</taxon>
        <taxon>Flavobacteriaceae</taxon>
        <taxon>Flavobacterium</taxon>
    </lineage>
</organism>
<dbReference type="GO" id="GO:0009036">
    <property type="term" value="F:type II site-specific deoxyribonuclease activity"/>
    <property type="evidence" value="ECO:0007669"/>
    <property type="project" value="InterPro"/>
</dbReference>